<proteinExistence type="predicted"/>
<evidence type="ECO:0000313" key="2">
    <source>
        <dbReference type="Proteomes" id="UP000798662"/>
    </source>
</evidence>
<evidence type="ECO:0000313" key="1">
    <source>
        <dbReference type="EMBL" id="KAK1864899.1"/>
    </source>
</evidence>
<dbReference type="EMBL" id="CM020619">
    <property type="protein sequence ID" value="KAK1864899.1"/>
    <property type="molecule type" value="Genomic_DNA"/>
</dbReference>
<dbReference type="Proteomes" id="UP000798662">
    <property type="component" value="Chromosome 2"/>
</dbReference>
<sequence length="445" mass="44150">MATPAFVPIAPGVTKSAAPTRSISSSFTPGTSRLTGAGGDAAGGSGGAASSPASCRPRMRVAVATPSKKSAAAAAAAIRKAGGVDPVTHHVAETLRQGRSRRAPPVGDAPPRWERPTPPTTPTAPRTRVSPADAAAAARAAVGSEAAKAWAARRSVVAGTAVGGGRMGGDAVALDAQAKQAAWAAELATLRSADAVAFVRAPTVAPRTALPVGGRRTTAYEARMARLASHATTSAVGAATKAPAASVAYGTAAGGGWATSEAVAADAVAKRDTWATEMASLRSGGTPVKKVVPRSRQAIATSAPIYTPAPMSLPQSVSVVGAQRTATAAYTLRMQRLSAYAEATAASSPPLSAAAEKKRRGWFHKRGVSLVGTSAPAIPASRATATAGAGGGVVARIRTATGGDSSVPRPQRLVAAALAVTLSMSAGLPKGSKRAAALSWLMSGC</sequence>
<keyword evidence="2" id="KW-1185">Reference proteome</keyword>
<reference evidence="1" key="1">
    <citation type="submission" date="2019-11" db="EMBL/GenBank/DDBJ databases">
        <title>Nori genome reveals adaptations in red seaweeds to the harsh intertidal environment.</title>
        <authorList>
            <person name="Wang D."/>
            <person name="Mao Y."/>
        </authorList>
    </citation>
    <scope>NUCLEOTIDE SEQUENCE</scope>
    <source>
        <tissue evidence="1">Gametophyte</tissue>
    </source>
</reference>
<comment type="caution">
    <text evidence="1">The sequence shown here is derived from an EMBL/GenBank/DDBJ whole genome shotgun (WGS) entry which is preliminary data.</text>
</comment>
<accession>A0ACC3C436</accession>
<gene>
    <name evidence="1" type="ORF">I4F81_007435</name>
</gene>
<name>A0ACC3C436_PYRYE</name>
<organism evidence="1 2">
    <name type="scientific">Pyropia yezoensis</name>
    <name type="common">Susabi-nori</name>
    <name type="synonym">Porphyra yezoensis</name>
    <dbReference type="NCBI Taxonomy" id="2788"/>
    <lineage>
        <taxon>Eukaryota</taxon>
        <taxon>Rhodophyta</taxon>
        <taxon>Bangiophyceae</taxon>
        <taxon>Bangiales</taxon>
        <taxon>Bangiaceae</taxon>
        <taxon>Pyropia</taxon>
    </lineage>
</organism>
<protein>
    <submittedName>
        <fullName evidence="1">Uncharacterized protein</fullName>
    </submittedName>
</protein>